<sequence length="425" mass="47233">MSVKLQVSKRNVYWIKWSKIAICSSLLGFVAAIFALLFKELVENYEHLLLNRAFDSKWLFFILPLIGLLVIYYLRLYVFKNRKNKGISEVLEAIEFKKKLPSFKIPSHFFNGFLTVVFGGTTGIEVSTVVSTATMGELASKKDPIFKKYKKEFMGAAIAAGVTILFCSPLAGFFFSYETIKKQHSKVFIVTHFFSILVAVGLLFLVELKTPFKPLIPILGYRTEALPYFLGLALIASFYGVYMTRMVKWVKGSLPMGDKPLLQLLIGALLLGTTLFFLPMLYGDGYHAIQKLTATSNWNEIPFSILMIVLALIIKPLITGLTLGLGGDGGVFAPSIYSGAFLGLLIGIFVKTYMDTDIMLLNFVVIGVAVTVSAVLHAPLTALFLTCGLFDGYELFFPLLVLTLLSKTIAKYIFPYTVYSLKASS</sequence>
<dbReference type="GO" id="GO:0034707">
    <property type="term" value="C:chloride channel complex"/>
    <property type="evidence" value="ECO:0007669"/>
    <property type="project" value="UniProtKB-KW"/>
</dbReference>
<comment type="subcellular location">
    <subcellularLocation>
        <location evidence="1">Membrane</location>
        <topology evidence="1">Multi-pass membrane protein</topology>
    </subcellularLocation>
</comment>
<keyword evidence="7" id="KW-0869">Chloride channel</keyword>
<keyword evidence="8" id="KW-0868">Chloride</keyword>
<evidence type="ECO:0000256" key="6">
    <source>
        <dbReference type="ARBA" id="ARBA00023136"/>
    </source>
</evidence>
<feature type="transmembrane region" description="Helical" evidence="10">
    <location>
        <begin position="303"/>
        <end position="325"/>
    </location>
</feature>
<proteinExistence type="predicted"/>
<feature type="transmembrane region" description="Helical" evidence="10">
    <location>
        <begin position="331"/>
        <end position="350"/>
    </location>
</feature>
<dbReference type="InterPro" id="IPR050368">
    <property type="entry name" value="ClC-type_chloride_channel"/>
</dbReference>
<dbReference type="AlphaFoldDB" id="A0A1I3R137"/>
<evidence type="ECO:0000256" key="1">
    <source>
        <dbReference type="ARBA" id="ARBA00004141"/>
    </source>
</evidence>
<dbReference type="OrthoDB" id="9812438at2"/>
<evidence type="ECO:0000256" key="7">
    <source>
        <dbReference type="ARBA" id="ARBA00023173"/>
    </source>
</evidence>
<dbReference type="STRING" id="1150112.SAMN04487893_10718"/>
<gene>
    <name evidence="11" type="ORF">SAMN04487893_10718</name>
</gene>
<evidence type="ECO:0000256" key="2">
    <source>
        <dbReference type="ARBA" id="ARBA00022448"/>
    </source>
</evidence>
<dbReference type="PANTHER" id="PTHR43427">
    <property type="entry name" value="CHLORIDE CHANNEL PROTEIN CLC-E"/>
    <property type="match status" value="1"/>
</dbReference>
<accession>A0A1I3R137</accession>
<evidence type="ECO:0000256" key="5">
    <source>
        <dbReference type="ARBA" id="ARBA00023065"/>
    </source>
</evidence>
<feature type="transmembrane region" description="Helical" evidence="10">
    <location>
        <begin position="153"/>
        <end position="175"/>
    </location>
</feature>
<keyword evidence="2" id="KW-0813">Transport</keyword>
<feature type="transmembrane region" description="Helical" evidence="10">
    <location>
        <begin position="357"/>
        <end position="376"/>
    </location>
</feature>
<dbReference type="InterPro" id="IPR001807">
    <property type="entry name" value="ClC"/>
</dbReference>
<keyword evidence="4 10" id="KW-1133">Transmembrane helix</keyword>
<dbReference type="Proteomes" id="UP000243887">
    <property type="component" value="Unassembled WGS sequence"/>
</dbReference>
<evidence type="ECO:0000256" key="3">
    <source>
        <dbReference type="ARBA" id="ARBA00022692"/>
    </source>
</evidence>
<dbReference type="PRINTS" id="PR00762">
    <property type="entry name" value="CLCHANNEL"/>
</dbReference>
<dbReference type="InterPro" id="IPR014743">
    <property type="entry name" value="Cl-channel_core"/>
</dbReference>
<dbReference type="Pfam" id="PF00654">
    <property type="entry name" value="Voltage_CLC"/>
    <property type="match status" value="1"/>
</dbReference>
<dbReference type="CDD" id="cd00400">
    <property type="entry name" value="Voltage_gated_ClC"/>
    <property type="match status" value="1"/>
</dbReference>
<keyword evidence="9" id="KW-0407">Ion channel</keyword>
<keyword evidence="6 10" id="KW-0472">Membrane</keyword>
<feature type="transmembrane region" description="Helical" evidence="10">
    <location>
        <begin position="58"/>
        <end position="78"/>
    </location>
</feature>
<evidence type="ECO:0000256" key="4">
    <source>
        <dbReference type="ARBA" id="ARBA00022989"/>
    </source>
</evidence>
<dbReference type="PANTHER" id="PTHR43427:SF6">
    <property type="entry name" value="CHLORIDE CHANNEL PROTEIN CLC-E"/>
    <property type="match status" value="1"/>
</dbReference>
<organism evidence="11 12">
    <name type="scientific">Myroides guanonis</name>
    <dbReference type="NCBI Taxonomy" id="1150112"/>
    <lineage>
        <taxon>Bacteria</taxon>
        <taxon>Pseudomonadati</taxon>
        <taxon>Bacteroidota</taxon>
        <taxon>Flavobacteriia</taxon>
        <taxon>Flavobacteriales</taxon>
        <taxon>Flavobacteriaceae</taxon>
        <taxon>Myroides</taxon>
    </lineage>
</organism>
<protein>
    <submittedName>
        <fullName evidence="11">Chloride channel protein, CIC family</fullName>
    </submittedName>
</protein>
<feature type="transmembrane region" description="Helical" evidence="10">
    <location>
        <begin position="20"/>
        <end position="38"/>
    </location>
</feature>
<feature type="transmembrane region" description="Helical" evidence="10">
    <location>
        <begin position="262"/>
        <end position="282"/>
    </location>
</feature>
<evidence type="ECO:0000256" key="10">
    <source>
        <dbReference type="SAM" id="Phobius"/>
    </source>
</evidence>
<feature type="transmembrane region" description="Helical" evidence="10">
    <location>
        <begin position="187"/>
        <end position="205"/>
    </location>
</feature>
<evidence type="ECO:0000313" key="11">
    <source>
        <dbReference type="EMBL" id="SFJ40214.1"/>
    </source>
</evidence>
<reference evidence="12" key="1">
    <citation type="submission" date="2016-10" db="EMBL/GenBank/DDBJ databases">
        <authorList>
            <person name="Varghese N."/>
            <person name="Submissions S."/>
        </authorList>
    </citation>
    <scope>NUCLEOTIDE SEQUENCE [LARGE SCALE GENOMIC DNA]</scope>
    <source>
        <strain evidence="12">DSM 26542</strain>
    </source>
</reference>
<keyword evidence="5" id="KW-0406">Ion transport</keyword>
<keyword evidence="3 10" id="KW-0812">Transmembrane</keyword>
<dbReference type="Gene3D" id="1.10.3080.10">
    <property type="entry name" value="Clc chloride channel"/>
    <property type="match status" value="1"/>
</dbReference>
<keyword evidence="12" id="KW-1185">Reference proteome</keyword>
<evidence type="ECO:0000256" key="8">
    <source>
        <dbReference type="ARBA" id="ARBA00023214"/>
    </source>
</evidence>
<feature type="transmembrane region" description="Helical" evidence="10">
    <location>
        <begin position="225"/>
        <end position="242"/>
    </location>
</feature>
<evidence type="ECO:0000313" key="12">
    <source>
        <dbReference type="Proteomes" id="UP000243887"/>
    </source>
</evidence>
<dbReference type="RefSeq" id="WP_090678806.1">
    <property type="nucleotide sequence ID" value="NZ_FORU01000007.1"/>
</dbReference>
<name>A0A1I3R137_9FLAO</name>
<dbReference type="EMBL" id="FORU01000007">
    <property type="protein sequence ID" value="SFJ40214.1"/>
    <property type="molecule type" value="Genomic_DNA"/>
</dbReference>
<dbReference type="SUPFAM" id="SSF81340">
    <property type="entry name" value="Clc chloride channel"/>
    <property type="match status" value="1"/>
</dbReference>
<evidence type="ECO:0000256" key="9">
    <source>
        <dbReference type="ARBA" id="ARBA00023303"/>
    </source>
</evidence>
<dbReference type="GO" id="GO:0005254">
    <property type="term" value="F:chloride channel activity"/>
    <property type="evidence" value="ECO:0007669"/>
    <property type="project" value="UniProtKB-KW"/>
</dbReference>